<organism evidence="1 2">
    <name type="scientific">Gymnopilus dilepis</name>
    <dbReference type="NCBI Taxonomy" id="231916"/>
    <lineage>
        <taxon>Eukaryota</taxon>
        <taxon>Fungi</taxon>
        <taxon>Dikarya</taxon>
        <taxon>Basidiomycota</taxon>
        <taxon>Agaricomycotina</taxon>
        <taxon>Agaricomycetes</taxon>
        <taxon>Agaricomycetidae</taxon>
        <taxon>Agaricales</taxon>
        <taxon>Agaricineae</taxon>
        <taxon>Hymenogastraceae</taxon>
        <taxon>Gymnopilus</taxon>
    </lineage>
</organism>
<keyword evidence="2" id="KW-1185">Reference proteome</keyword>
<evidence type="ECO:0000313" key="1">
    <source>
        <dbReference type="EMBL" id="PPQ81741.1"/>
    </source>
</evidence>
<dbReference type="AlphaFoldDB" id="A0A409WTF0"/>
<evidence type="ECO:0008006" key="3">
    <source>
        <dbReference type="Google" id="ProtNLM"/>
    </source>
</evidence>
<reference evidence="1 2" key="1">
    <citation type="journal article" date="2018" name="Evol. Lett.">
        <title>Horizontal gene cluster transfer increased hallucinogenic mushroom diversity.</title>
        <authorList>
            <person name="Reynolds H.T."/>
            <person name="Vijayakumar V."/>
            <person name="Gluck-Thaler E."/>
            <person name="Korotkin H.B."/>
            <person name="Matheny P.B."/>
            <person name="Slot J.C."/>
        </authorList>
    </citation>
    <scope>NUCLEOTIDE SEQUENCE [LARGE SCALE GENOMIC DNA]</scope>
    <source>
        <strain evidence="1 2">SRW20</strain>
    </source>
</reference>
<accession>A0A409WTF0</accession>
<name>A0A409WTF0_9AGAR</name>
<protein>
    <recommendedName>
        <fullName evidence="3">F-box domain-containing protein</fullName>
    </recommendedName>
</protein>
<dbReference type="Proteomes" id="UP000284706">
    <property type="component" value="Unassembled WGS sequence"/>
</dbReference>
<evidence type="ECO:0000313" key="2">
    <source>
        <dbReference type="Proteomes" id="UP000284706"/>
    </source>
</evidence>
<dbReference type="InParanoid" id="A0A409WTF0"/>
<dbReference type="EMBL" id="NHYE01004833">
    <property type="protein sequence ID" value="PPQ81741.1"/>
    <property type="molecule type" value="Genomic_DNA"/>
</dbReference>
<gene>
    <name evidence="1" type="ORF">CVT26_007648</name>
</gene>
<proteinExistence type="predicted"/>
<sequence>MDELSSDRETVIEPPDSFDLSEEDLCIAQLDRHIQTFRVLRAKICSSRNRRLPINSLPTEIMSEVFLLAQTATEKEKGPCQPTVFPLVLGSVCRKWRHIAWSLSELWGEFHCRISMARCELQASLLQEWLERSQQRPLSICISIMDEEEWTGPDVSTAILDAIIPYSERWVHLGLILPEAWYRQLRQVRGKVPNLLYLCIRSPTCKSPLSSFRTFAHETSIRKLFASNFRLSNLHLPWNLLDTVVLEGLTTNEAIDVIRRCQNATFCRFNSLGALEHALPQMATNSSLRELDISTDEWADLEGFLDHIVLSKLSDLAVTLPDGHPFPIPTIEALIERSACPLQTVEITGVEIADEDLMAFLSSNDAVNTIRVY</sequence>
<dbReference type="OrthoDB" id="3270987at2759"/>
<comment type="caution">
    <text evidence="1">The sequence shown here is derived from an EMBL/GenBank/DDBJ whole genome shotgun (WGS) entry which is preliminary data.</text>
</comment>